<evidence type="ECO:0000313" key="1">
    <source>
        <dbReference type="EMBL" id="TFK70913.1"/>
    </source>
</evidence>
<proteinExistence type="predicted"/>
<name>A0ACD3AY50_9AGAR</name>
<dbReference type="Proteomes" id="UP000308600">
    <property type="component" value="Unassembled WGS sequence"/>
</dbReference>
<protein>
    <submittedName>
        <fullName evidence="1">Uncharacterized protein</fullName>
    </submittedName>
</protein>
<keyword evidence="2" id="KW-1185">Reference proteome</keyword>
<accession>A0ACD3AY50</accession>
<sequence>MEGTSEPEPDKPPPLTLLLLPEELLFCILEYLDDTDLYQHIRTCRTLHHTALHTLFNRHCKTISSSTRTLTLQSPPPYILRALHGALFVKDIRRITISFSDDINQFYVEVRLLTELIDKLVCNTSLELSMAMVGASSQSCIVMEELTEALQRLMDTALRKGCTFMTILTNPWLKSLYGSRIKELAIGPKKKSGSKRLSGFVKQLGSILSGRNVRRGTSAVKQLKDSESGSSSTPVATDAIIPSSPPPPAFNHTRALVRGALIISTDLLLEPLFIDWTLNLLNTSCLTKLCFTTKNFGPKVLQKFLPKITIRHLEVFALSARRHDLELNDLVLFLARHSTTLHTFTFGTAGTEYIPPEPSIPSSTETPPLFRPYLNFPRLASIVLSSYYFPWFVQTLTSNPIKGDPPYLSDILVLITEDRPNIPNMDQALEAIAELAKSGAKGYRFHYWMGYLTLSAKRLDTPVFVNWLKKFSEKHAARASADDTAVDDKDEDNDSQALASTQPTTPPPAPRAHSQSPPNSSTISFPPIRELNLEIGIMKPHLEAEMYKALPGFLSLFPNLVKLRLGQVSIEIGKKQSAKYWQGLRERCTKLHFVKFCDGSPGGGRNRKDGAGGGGEEVLMNDLVQGKFEPMYINKSSSRTSTGLSSSWVRSSSSRTV</sequence>
<reference evidence="1 2" key="1">
    <citation type="journal article" date="2019" name="Nat. Ecol. Evol.">
        <title>Megaphylogeny resolves global patterns of mushroom evolution.</title>
        <authorList>
            <person name="Varga T."/>
            <person name="Krizsan K."/>
            <person name="Foldi C."/>
            <person name="Dima B."/>
            <person name="Sanchez-Garcia M."/>
            <person name="Sanchez-Ramirez S."/>
            <person name="Szollosi G.J."/>
            <person name="Szarkandi J.G."/>
            <person name="Papp V."/>
            <person name="Albert L."/>
            <person name="Andreopoulos W."/>
            <person name="Angelini C."/>
            <person name="Antonin V."/>
            <person name="Barry K.W."/>
            <person name="Bougher N.L."/>
            <person name="Buchanan P."/>
            <person name="Buyck B."/>
            <person name="Bense V."/>
            <person name="Catcheside P."/>
            <person name="Chovatia M."/>
            <person name="Cooper J."/>
            <person name="Damon W."/>
            <person name="Desjardin D."/>
            <person name="Finy P."/>
            <person name="Geml J."/>
            <person name="Haridas S."/>
            <person name="Hughes K."/>
            <person name="Justo A."/>
            <person name="Karasinski D."/>
            <person name="Kautmanova I."/>
            <person name="Kiss B."/>
            <person name="Kocsube S."/>
            <person name="Kotiranta H."/>
            <person name="LaButti K.M."/>
            <person name="Lechner B.E."/>
            <person name="Liimatainen K."/>
            <person name="Lipzen A."/>
            <person name="Lukacs Z."/>
            <person name="Mihaltcheva S."/>
            <person name="Morgado L.N."/>
            <person name="Niskanen T."/>
            <person name="Noordeloos M.E."/>
            <person name="Ohm R.A."/>
            <person name="Ortiz-Santana B."/>
            <person name="Ovrebo C."/>
            <person name="Racz N."/>
            <person name="Riley R."/>
            <person name="Savchenko A."/>
            <person name="Shiryaev A."/>
            <person name="Soop K."/>
            <person name="Spirin V."/>
            <person name="Szebenyi C."/>
            <person name="Tomsovsky M."/>
            <person name="Tulloss R.E."/>
            <person name="Uehling J."/>
            <person name="Grigoriev I.V."/>
            <person name="Vagvolgyi C."/>
            <person name="Papp T."/>
            <person name="Martin F.M."/>
            <person name="Miettinen O."/>
            <person name="Hibbett D.S."/>
            <person name="Nagy L.G."/>
        </authorList>
    </citation>
    <scope>NUCLEOTIDE SEQUENCE [LARGE SCALE GENOMIC DNA]</scope>
    <source>
        <strain evidence="1 2">NL-1719</strain>
    </source>
</reference>
<organism evidence="1 2">
    <name type="scientific">Pluteus cervinus</name>
    <dbReference type="NCBI Taxonomy" id="181527"/>
    <lineage>
        <taxon>Eukaryota</taxon>
        <taxon>Fungi</taxon>
        <taxon>Dikarya</taxon>
        <taxon>Basidiomycota</taxon>
        <taxon>Agaricomycotina</taxon>
        <taxon>Agaricomycetes</taxon>
        <taxon>Agaricomycetidae</taxon>
        <taxon>Agaricales</taxon>
        <taxon>Pluteineae</taxon>
        <taxon>Pluteaceae</taxon>
        <taxon>Pluteus</taxon>
    </lineage>
</organism>
<dbReference type="EMBL" id="ML208305">
    <property type="protein sequence ID" value="TFK70913.1"/>
    <property type="molecule type" value="Genomic_DNA"/>
</dbReference>
<evidence type="ECO:0000313" key="2">
    <source>
        <dbReference type="Proteomes" id="UP000308600"/>
    </source>
</evidence>
<gene>
    <name evidence="1" type="ORF">BDN72DRAFT_495037</name>
</gene>